<evidence type="ECO:0000256" key="7">
    <source>
        <dbReference type="ARBA" id="ARBA00023136"/>
    </source>
</evidence>
<accession>A0ABM8ZQE3</accession>
<dbReference type="InterPro" id="IPR036909">
    <property type="entry name" value="Cyt_c-like_dom_sf"/>
</dbReference>
<keyword evidence="11" id="KW-1185">Reference proteome</keyword>
<dbReference type="GO" id="GO:0004497">
    <property type="term" value="F:monooxygenase activity"/>
    <property type="evidence" value="ECO:0007669"/>
    <property type="project" value="UniProtKB-KW"/>
</dbReference>
<keyword evidence="5 8" id="KW-1133">Transmembrane helix</keyword>
<dbReference type="PANTHER" id="PTHR10266:SF3">
    <property type="entry name" value="CYTOCHROME C1, HEME PROTEIN, MITOCHONDRIAL"/>
    <property type="match status" value="1"/>
</dbReference>
<keyword evidence="4" id="KW-0479">Metal-binding</keyword>
<keyword evidence="6" id="KW-0408">Iron</keyword>
<feature type="chain" id="PRO_5046214962" evidence="9">
    <location>
        <begin position="30"/>
        <end position="258"/>
    </location>
</feature>
<evidence type="ECO:0000313" key="11">
    <source>
        <dbReference type="Proteomes" id="UP000838672"/>
    </source>
</evidence>
<keyword evidence="7 8" id="KW-0472">Membrane</keyword>
<organism evidence="10 11">
    <name type="scientific">Vibrio stylophorae</name>
    <dbReference type="NCBI Taxonomy" id="659351"/>
    <lineage>
        <taxon>Bacteria</taxon>
        <taxon>Pseudomonadati</taxon>
        <taxon>Pseudomonadota</taxon>
        <taxon>Gammaproteobacteria</taxon>
        <taxon>Vibrionales</taxon>
        <taxon>Vibrionaceae</taxon>
        <taxon>Vibrio</taxon>
    </lineage>
</organism>
<evidence type="ECO:0000256" key="3">
    <source>
        <dbReference type="ARBA" id="ARBA00022692"/>
    </source>
</evidence>
<evidence type="ECO:0000256" key="5">
    <source>
        <dbReference type="ARBA" id="ARBA00022989"/>
    </source>
</evidence>
<protein>
    <submittedName>
        <fullName evidence="10">Ammonia monooxygenase gamma subunit</fullName>
    </submittedName>
</protein>
<dbReference type="InterPro" id="IPR002326">
    <property type="entry name" value="Cyt_c1"/>
</dbReference>
<name>A0ABM8ZQE3_9VIBR</name>
<dbReference type="PANTHER" id="PTHR10266">
    <property type="entry name" value="CYTOCHROME C1"/>
    <property type="match status" value="1"/>
</dbReference>
<comment type="caution">
    <text evidence="10">The sequence shown here is derived from an EMBL/GenBank/DDBJ whole genome shotgun (WGS) entry which is preliminary data.</text>
</comment>
<evidence type="ECO:0000256" key="1">
    <source>
        <dbReference type="ARBA" id="ARBA00004370"/>
    </source>
</evidence>
<feature type="transmembrane region" description="Helical" evidence="8">
    <location>
        <begin position="231"/>
        <end position="249"/>
    </location>
</feature>
<dbReference type="EMBL" id="CAKLDI010000001">
    <property type="protein sequence ID" value="CAH0532518.1"/>
    <property type="molecule type" value="Genomic_DNA"/>
</dbReference>
<dbReference type="Pfam" id="PF02167">
    <property type="entry name" value="Cytochrom_C1"/>
    <property type="match status" value="1"/>
</dbReference>
<evidence type="ECO:0000313" key="10">
    <source>
        <dbReference type="EMBL" id="CAH0532518.1"/>
    </source>
</evidence>
<evidence type="ECO:0000256" key="2">
    <source>
        <dbReference type="ARBA" id="ARBA00022617"/>
    </source>
</evidence>
<evidence type="ECO:0000256" key="8">
    <source>
        <dbReference type="SAM" id="Phobius"/>
    </source>
</evidence>
<comment type="subcellular location">
    <subcellularLocation>
        <location evidence="1">Membrane</location>
    </subcellularLocation>
</comment>
<dbReference type="Gene3D" id="1.10.760.10">
    <property type="entry name" value="Cytochrome c-like domain"/>
    <property type="match status" value="1"/>
</dbReference>
<keyword evidence="10" id="KW-0503">Monooxygenase</keyword>
<proteinExistence type="predicted"/>
<dbReference type="Proteomes" id="UP000838672">
    <property type="component" value="Unassembled WGS sequence"/>
</dbReference>
<gene>
    <name evidence="10" type="primary">petC</name>
    <name evidence="10" type="ORF">VST7929_00348</name>
</gene>
<dbReference type="SUPFAM" id="SSF46626">
    <property type="entry name" value="Cytochrome c"/>
    <property type="match status" value="1"/>
</dbReference>
<evidence type="ECO:0000256" key="4">
    <source>
        <dbReference type="ARBA" id="ARBA00022723"/>
    </source>
</evidence>
<evidence type="ECO:0000256" key="6">
    <source>
        <dbReference type="ARBA" id="ARBA00023004"/>
    </source>
</evidence>
<reference evidence="10" key="1">
    <citation type="submission" date="2021-11" db="EMBL/GenBank/DDBJ databases">
        <authorList>
            <person name="Rodrigo-Torres L."/>
            <person name="Arahal R. D."/>
            <person name="Lucena T."/>
        </authorList>
    </citation>
    <scope>NUCLEOTIDE SEQUENCE</scope>
    <source>
        <strain evidence="10">CECT 7929</strain>
    </source>
</reference>
<keyword evidence="10" id="KW-0560">Oxidoreductase</keyword>
<feature type="signal peptide" evidence="9">
    <location>
        <begin position="1"/>
        <end position="29"/>
    </location>
</feature>
<keyword evidence="9" id="KW-0732">Signal</keyword>
<evidence type="ECO:0000256" key="9">
    <source>
        <dbReference type="SAM" id="SignalP"/>
    </source>
</evidence>
<sequence length="258" mass="29073">MKQLIQKIIYLSLAWAMLALSFSVGTAMAAGGSAIPLMSANTDLTDTASLQRGAQLYTNFCFGCHSMQYQRYNRVAQDLNIPEDLMVEHLIFDPNAKVGDLMINAMPENYAKAWFGAAPPDLTLVARVRGADWLYTYLQSFYADPNRPFGSNNLLYPNVGMPHVLETLQGISTPIYEIVIDENGQSKQVIVGLESDGLGELNAQEYQQAVRDLVNFLQYSGEPIQVKRQQIGYWVIAFLVLFLIFAFLLKKEYWRDVH</sequence>
<keyword evidence="3 8" id="KW-0812">Transmembrane</keyword>
<keyword evidence="2" id="KW-0349">Heme</keyword>